<protein>
    <recommendedName>
        <fullName evidence="1">F-box domain-containing protein</fullName>
    </recommendedName>
</protein>
<feature type="domain" description="F-box" evidence="1">
    <location>
        <begin position="3"/>
        <end position="48"/>
    </location>
</feature>
<feature type="non-terminal residue" evidence="2">
    <location>
        <position position="258"/>
    </location>
</feature>
<dbReference type="Proteomes" id="UP000054498">
    <property type="component" value="Unassembled WGS sequence"/>
</dbReference>
<organism evidence="2 3">
    <name type="scientific">Monoraphidium neglectum</name>
    <dbReference type="NCBI Taxonomy" id="145388"/>
    <lineage>
        <taxon>Eukaryota</taxon>
        <taxon>Viridiplantae</taxon>
        <taxon>Chlorophyta</taxon>
        <taxon>core chlorophytes</taxon>
        <taxon>Chlorophyceae</taxon>
        <taxon>CS clade</taxon>
        <taxon>Sphaeropleales</taxon>
        <taxon>Selenastraceae</taxon>
        <taxon>Monoraphidium</taxon>
    </lineage>
</organism>
<dbReference type="PROSITE" id="PS50181">
    <property type="entry name" value="FBOX"/>
    <property type="match status" value="1"/>
</dbReference>
<dbReference type="InterPro" id="IPR001810">
    <property type="entry name" value="F-box_dom"/>
</dbReference>
<accession>A0A0D2LVK7</accession>
<dbReference type="AlphaFoldDB" id="A0A0D2LVK7"/>
<reference evidence="2 3" key="1">
    <citation type="journal article" date="2013" name="BMC Genomics">
        <title>Reconstruction of the lipid metabolism for the microalga Monoraphidium neglectum from its genome sequence reveals characteristics suitable for biofuel production.</title>
        <authorList>
            <person name="Bogen C."/>
            <person name="Al-Dilaimi A."/>
            <person name="Albersmeier A."/>
            <person name="Wichmann J."/>
            <person name="Grundmann M."/>
            <person name="Rupp O."/>
            <person name="Lauersen K.J."/>
            <person name="Blifernez-Klassen O."/>
            <person name="Kalinowski J."/>
            <person name="Goesmann A."/>
            <person name="Mussgnug J.H."/>
            <person name="Kruse O."/>
        </authorList>
    </citation>
    <scope>NUCLEOTIDE SEQUENCE [LARGE SCALE GENOMIC DNA]</scope>
    <source>
        <strain evidence="2 3">SAG 48.87</strain>
    </source>
</reference>
<dbReference type="KEGG" id="mng:MNEG_12394"/>
<dbReference type="RefSeq" id="XP_013894589.1">
    <property type="nucleotide sequence ID" value="XM_014039135.1"/>
</dbReference>
<proteinExistence type="predicted"/>
<dbReference type="GeneID" id="25729752"/>
<gene>
    <name evidence="2" type="ORF">MNEG_12394</name>
</gene>
<evidence type="ECO:0000259" key="1">
    <source>
        <dbReference type="PROSITE" id="PS50181"/>
    </source>
</evidence>
<dbReference type="EMBL" id="KK103442">
    <property type="protein sequence ID" value="KIY95569.1"/>
    <property type="molecule type" value="Genomic_DNA"/>
</dbReference>
<keyword evidence="3" id="KW-1185">Reference proteome</keyword>
<name>A0A0D2LVK7_9CHLO</name>
<evidence type="ECO:0000313" key="3">
    <source>
        <dbReference type="Proteomes" id="UP000054498"/>
    </source>
</evidence>
<sequence length="258" mass="25939">MDVMSLLDLPSSALVAVLGHACPRSALALRLACRQLRAVVDAALQRRVCVGGLPGNLRADVVAPRFPRAQEVVLCGLAAADLPGSCAEGGPAGGAPQEPLQRILSELALLDDGAWGGIARIAGCPPSAPLLRLLAAAAPRLEALQVSGAGGLASSGGRGAGPGAAACEAALQALLPLAPTLTELTWHGFACGAPARGGGATAALAALTSLRRLRLRTAPDAGRAARALEAALGRLTALTHLSLEVGHESLEQDDWGRL</sequence>
<evidence type="ECO:0000313" key="2">
    <source>
        <dbReference type="EMBL" id="KIY95569.1"/>
    </source>
</evidence>